<dbReference type="InterPro" id="IPR025377">
    <property type="entry name" value="DUF4367"/>
</dbReference>
<evidence type="ECO:0000256" key="1">
    <source>
        <dbReference type="SAM" id="Phobius"/>
    </source>
</evidence>
<dbReference type="OrthoDB" id="2612814at2"/>
<feature type="domain" description="DUF4367" evidence="2">
    <location>
        <begin position="168"/>
        <end position="273"/>
    </location>
</feature>
<sequence>MSECILRVPDSGPFENCHKEPKIVPKMNNPMDSKLLEEEYEKIKIKLLMIRFAELEGKMLLDENTELSNNPLYLLSEKTKLSFIMRLNRHFAFYHLKQTIRFFATSYKKVAVLLAVFLFAVALNVEAVRVKVLNMFIRVQEEYIEIRLGQGSQNLKDSHLQINWENAYVPTEVPEGYRIEEVKNLQNIKSIEYMNDSNGYILFQQNNENSGMNVDTEEADEVSHTTIQGHDGLIVRKKNVVTLVWQNEGRLFLILGDSPHLRIEELIEMAESVTLVK</sequence>
<evidence type="ECO:0000313" key="3">
    <source>
        <dbReference type="EMBL" id="RRJ66052.1"/>
    </source>
</evidence>
<dbReference type="Pfam" id="PF14285">
    <property type="entry name" value="DUF4367"/>
    <property type="match status" value="1"/>
</dbReference>
<name>A0A3P3U6Q5_9BACL</name>
<evidence type="ECO:0000259" key="2">
    <source>
        <dbReference type="Pfam" id="PF14285"/>
    </source>
</evidence>
<feature type="transmembrane region" description="Helical" evidence="1">
    <location>
        <begin position="110"/>
        <end position="128"/>
    </location>
</feature>
<comment type="caution">
    <text evidence="3">The sequence shown here is derived from an EMBL/GenBank/DDBJ whole genome shotgun (WGS) entry which is preliminary data.</text>
</comment>
<keyword evidence="4" id="KW-1185">Reference proteome</keyword>
<keyword evidence="1" id="KW-0812">Transmembrane</keyword>
<dbReference type="AlphaFoldDB" id="A0A3P3U6Q5"/>
<organism evidence="3 4">
    <name type="scientific">Paenibacillus oralis</name>
    <dbReference type="NCBI Taxonomy" id="2490856"/>
    <lineage>
        <taxon>Bacteria</taxon>
        <taxon>Bacillati</taxon>
        <taxon>Bacillota</taxon>
        <taxon>Bacilli</taxon>
        <taxon>Bacillales</taxon>
        <taxon>Paenibacillaceae</taxon>
        <taxon>Paenibacillus</taxon>
    </lineage>
</organism>
<evidence type="ECO:0000313" key="4">
    <source>
        <dbReference type="Proteomes" id="UP000267017"/>
    </source>
</evidence>
<gene>
    <name evidence="3" type="ORF">EHV15_26400</name>
</gene>
<dbReference type="Proteomes" id="UP000267017">
    <property type="component" value="Unassembled WGS sequence"/>
</dbReference>
<keyword evidence="1" id="KW-1133">Transmembrane helix</keyword>
<protein>
    <submittedName>
        <fullName evidence="3">DUF4367 domain-containing protein</fullName>
    </submittedName>
</protein>
<proteinExistence type="predicted"/>
<keyword evidence="1" id="KW-0472">Membrane</keyword>
<accession>A0A3P3U6Q5</accession>
<reference evidence="3 4" key="1">
    <citation type="submission" date="2018-11" db="EMBL/GenBank/DDBJ databases">
        <title>Genome sequencing of Paenibacillus sp. KCOM 3021 (= ChDC PVNT-B20).</title>
        <authorList>
            <person name="Kook J.-K."/>
            <person name="Park S.-N."/>
            <person name="Lim Y.K."/>
        </authorList>
    </citation>
    <scope>NUCLEOTIDE SEQUENCE [LARGE SCALE GENOMIC DNA]</scope>
    <source>
        <strain evidence="3 4">KCOM 3021</strain>
    </source>
</reference>
<dbReference type="EMBL" id="RRCN01000001">
    <property type="protein sequence ID" value="RRJ66052.1"/>
    <property type="molecule type" value="Genomic_DNA"/>
</dbReference>